<dbReference type="GeneTree" id="ENSGT00940000163055"/>
<comment type="subcellular location">
    <subcellularLocation>
        <location evidence="1">Nucleus</location>
    </subcellularLocation>
</comment>
<protein>
    <submittedName>
        <fullName evidence="7">Ral transcription factor IIA subunit 1 like</fullName>
    </submittedName>
</protein>
<dbReference type="CDD" id="cd07976">
    <property type="entry name" value="TFIIA_alpha_beta_like"/>
    <property type="match status" value="2"/>
</dbReference>
<dbReference type="Ensembl" id="ENSNNAT00000000312.1">
    <property type="protein sequence ID" value="ENSNNAP00000000297.1"/>
    <property type="gene ID" value="ENSNNAG00000000205.1"/>
</dbReference>
<dbReference type="Gene3D" id="2.30.18.10">
    <property type="entry name" value="Transcription factor IIA (TFIIA), beta-barrel domain"/>
    <property type="match status" value="1"/>
</dbReference>
<feature type="compositionally biased region" description="Basic and acidic residues" evidence="6">
    <location>
        <begin position="258"/>
        <end position="267"/>
    </location>
</feature>
<dbReference type="GO" id="GO:0001673">
    <property type="term" value="C:male germ cell nucleus"/>
    <property type="evidence" value="ECO:0007669"/>
    <property type="project" value="Ensembl"/>
</dbReference>
<evidence type="ECO:0000256" key="2">
    <source>
        <dbReference type="ARBA" id="ARBA00010059"/>
    </source>
</evidence>
<dbReference type="FunFam" id="2.30.18.10:FF:000002">
    <property type="entry name" value="Transcription initiation factor IIA subunit 1"/>
    <property type="match status" value="1"/>
</dbReference>
<evidence type="ECO:0000313" key="7">
    <source>
        <dbReference type="Ensembl" id="ENSNNAP00000000297.1"/>
    </source>
</evidence>
<feature type="compositionally biased region" description="Polar residues" evidence="6">
    <location>
        <begin position="295"/>
        <end position="307"/>
    </location>
</feature>
<evidence type="ECO:0000256" key="4">
    <source>
        <dbReference type="ARBA" id="ARBA00023163"/>
    </source>
</evidence>
<evidence type="ECO:0000256" key="6">
    <source>
        <dbReference type="SAM" id="MobiDB-lite"/>
    </source>
</evidence>
<comment type="similarity">
    <text evidence="2">Belongs to the TFIIA subunit 1 family.</text>
</comment>
<name>A0A8C6V7Y8_NAJNA</name>
<dbReference type="GO" id="GO:0006367">
    <property type="term" value="P:transcription initiation at RNA polymerase II promoter"/>
    <property type="evidence" value="ECO:0007669"/>
    <property type="project" value="InterPro"/>
</dbReference>
<sequence length="384" mass="43066">CFLHNWGTQKQLPSYISFCDLCIVQPKFYKSVIDDVIEGVQDVFVEEGVDEQILKELKRRWEMKVMQSKATEGFFCHNHVLPQFTLHLPSSFQTLQTTVLIIETSANLMPNYSFSFPFNEFCNPQFLLFLLLVGHLYKVNMPVVVTQATDGGTAIQTPLQQIFQQVGKQSLVPQPAPVNITQANMSFLQETSNGSLLTSKLPVPQHLKMGHKDLLGATAATLELDTSVQMESDLLAQKNTSNDLEEIIQLDGTSDLLPKAEIESPRDGEDEELVGIIDAEDLKVLDEEEEEEGDNSTSDNQSLNSTSDADESSVDIVEEDPLNSGDDVSEQETPDVFDTDNIIVCQYDKVQRSKNRWKFYLKDGVMCFGGKDYIFSKAIGDAEW</sequence>
<accession>A0A8C6V7Y8</accession>
<evidence type="ECO:0000256" key="1">
    <source>
        <dbReference type="ARBA" id="ARBA00004123"/>
    </source>
</evidence>
<reference evidence="7" key="1">
    <citation type="submission" date="2025-08" db="UniProtKB">
        <authorList>
            <consortium name="Ensembl"/>
        </authorList>
    </citation>
    <scope>IDENTIFICATION</scope>
</reference>
<dbReference type="OMA" id="EDYDEEC"/>
<dbReference type="GO" id="GO:0005737">
    <property type="term" value="C:cytoplasm"/>
    <property type="evidence" value="ECO:0007669"/>
    <property type="project" value="Ensembl"/>
</dbReference>
<dbReference type="InterPro" id="IPR009088">
    <property type="entry name" value="TFIIA_b-brl"/>
</dbReference>
<keyword evidence="3" id="KW-0805">Transcription regulation</keyword>
<dbReference type="InterPro" id="IPR004855">
    <property type="entry name" value="TFIIA_asu/bsu"/>
</dbReference>
<dbReference type="GO" id="GO:0050890">
    <property type="term" value="P:cognition"/>
    <property type="evidence" value="ECO:0007669"/>
    <property type="project" value="Ensembl"/>
</dbReference>
<dbReference type="PANTHER" id="PTHR12694:SF9">
    <property type="entry name" value="TFIIA-ALPHA AND BETA-LIKE FACTOR"/>
    <property type="match status" value="1"/>
</dbReference>
<evidence type="ECO:0000256" key="5">
    <source>
        <dbReference type="ARBA" id="ARBA00023242"/>
    </source>
</evidence>
<dbReference type="PANTHER" id="PTHR12694">
    <property type="entry name" value="TRANSCRIPTION INITIATION FACTOR IIA SUBUNIT 1"/>
    <property type="match status" value="1"/>
</dbReference>
<dbReference type="SMART" id="SM01371">
    <property type="entry name" value="TFIIA"/>
    <property type="match status" value="1"/>
</dbReference>
<evidence type="ECO:0000313" key="8">
    <source>
        <dbReference type="Proteomes" id="UP000694559"/>
    </source>
</evidence>
<keyword evidence="8" id="KW-1185">Reference proteome</keyword>
<dbReference type="Proteomes" id="UP000694559">
    <property type="component" value="Unplaced"/>
</dbReference>
<dbReference type="FunFam" id="1.10.287.100:FF:000001">
    <property type="entry name" value="Transcription initiation factor IIA subunit"/>
    <property type="match status" value="1"/>
</dbReference>
<organism evidence="7 8">
    <name type="scientific">Naja naja</name>
    <name type="common">Indian cobra</name>
    <dbReference type="NCBI Taxonomy" id="35670"/>
    <lineage>
        <taxon>Eukaryota</taxon>
        <taxon>Metazoa</taxon>
        <taxon>Chordata</taxon>
        <taxon>Craniata</taxon>
        <taxon>Vertebrata</taxon>
        <taxon>Euteleostomi</taxon>
        <taxon>Lepidosauria</taxon>
        <taxon>Squamata</taxon>
        <taxon>Bifurcata</taxon>
        <taxon>Unidentata</taxon>
        <taxon>Episquamata</taxon>
        <taxon>Toxicofera</taxon>
        <taxon>Serpentes</taxon>
        <taxon>Colubroidea</taxon>
        <taxon>Elapidae</taxon>
        <taxon>Elapinae</taxon>
        <taxon>Naja</taxon>
    </lineage>
</organism>
<keyword evidence="5" id="KW-0539">Nucleus</keyword>
<keyword evidence="4" id="KW-0804">Transcription</keyword>
<dbReference type="AlphaFoldDB" id="A0A8C6V7Y8"/>
<evidence type="ECO:0000256" key="3">
    <source>
        <dbReference type="ARBA" id="ARBA00023015"/>
    </source>
</evidence>
<dbReference type="OrthoDB" id="6275927at2759"/>
<proteinExistence type="inferred from homology"/>
<dbReference type="Pfam" id="PF03153">
    <property type="entry name" value="TFIIA"/>
    <property type="match status" value="2"/>
</dbReference>
<dbReference type="GO" id="GO:0005672">
    <property type="term" value="C:transcription factor TFIIA complex"/>
    <property type="evidence" value="ECO:0007669"/>
    <property type="project" value="Ensembl"/>
</dbReference>
<reference evidence="7" key="2">
    <citation type="submission" date="2025-09" db="UniProtKB">
        <authorList>
            <consortium name="Ensembl"/>
        </authorList>
    </citation>
    <scope>IDENTIFICATION</scope>
</reference>
<dbReference type="Gene3D" id="1.10.287.100">
    <property type="match status" value="1"/>
</dbReference>
<feature type="region of interest" description="Disordered" evidence="6">
    <location>
        <begin position="256"/>
        <end position="314"/>
    </location>
</feature>
<dbReference type="SUPFAM" id="SSF47396">
    <property type="entry name" value="Transcription factor IIA (TFIIA), alpha-helical domain"/>
    <property type="match status" value="1"/>
</dbReference>
<dbReference type="SUPFAM" id="SSF50784">
    <property type="entry name" value="Transcription factor IIA (TFIIA), beta-barrel domain"/>
    <property type="match status" value="1"/>
</dbReference>
<gene>
    <name evidence="7" type="primary">GTF2A1L</name>
</gene>